<sequence length="149" mass="16516">MSDQEMTAAEAIATWMEEAPHAVIYDEAGKFRKVMLSSFGADKPKWDQITADSTGMVVNNWLAEKRMGYDLPQLEGEQLAKTGRVVNAWFEGLAGKVKTPALVSVDDFTGVLHALHCSLRGVDPFEEIKRAEEKAKNAPQMRSDFNLKG</sequence>
<dbReference type="AlphaFoldDB" id="A0A1N6F0A5"/>
<proteinExistence type="predicted"/>
<organism evidence="1 2">
    <name type="scientific">Vannielia litorea</name>
    <dbReference type="NCBI Taxonomy" id="1217970"/>
    <lineage>
        <taxon>Bacteria</taxon>
        <taxon>Pseudomonadati</taxon>
        <taxon>Pseudomonadota</taxon>
        <taxon>Alphaproteobacteria</taxon>
        <taxon>Rhodobacterales</taxon>
        <taxon>Paracoccaceae</taxon>
        <taxon>Vannielia</taxon>
    </lineage>
</organism>
<dbReference type="STRING" id="1217970.SAMN05444002_1256"/>
<name>A0A1N6F0A5_9RHOB</name>
<accession>A0A1N6F0A5</accession>
<keyword evidence="2" id="KW-1185">Reference proteome</keyword>
<reference evidence="2" key="1">
    <citation type="submission" date="2016-11" db="EMBL/GenBank/DDBJ databases">
        <authorList>
            <person name="Varghese N."/>
            <person name="Submissions S."/>
        </authorList>
    </citation>
    <scope>NUCLEOTIDE SEQUENCE [LARGE SCALE GENOMIC DNA]</scope>
    <source>
        <strain evidence="2">DSM 29440</strain>
    </source>
</reference>
<dbReference type="RefSeq" id="WP_074255347.1">
    <property type="nucleotide sequence ID" value="NZ_FSRL01000001.1"/>
</dbReference>
<evidence type="ECO:0000313" key="2">
    <source>
        <dbReference type="Proteomes" id="UP000184932"/>
    </source>
</evidence>
<dbReference type="EMBL" id="FSRL01000001">
    <property type="protein sequence ID" value="SIN88694.1"/>
    <property type="molecule type" value="Genomic_DNA"/>
</dbReference>
<gene>
    <name evidence="1" type="ORF">SAMN05444002_1256</name>
</gene>
<protein>
    <submittedName>
        <fullName evidence="1">Uncharacterized protein</fullName>
    </submittedName>
</protein>
<dbReference type="OrthoDB" id="9828065at2"/>
<evidence type="ECO:0000313" key="1">
    <source>
        <dbReference type="EMBL" id="SIN88694.1"/>
    </source>
</evidence>
<dbReference type="Proteomes" id="UP000184932">
    <property type="component" value="Unassembled WGS sequence"/>
</dbReference>